<gene>
    <name evidence="7" type="ORF">INT44_006226</name>
</gene>
<keyword evidence="3" id="KW-0285">Flavoprotein</keyword>
<comment type="similarity">
    <text evidence="2">Belongs to the MSOX/MTOX family.</text>
</comment>
<feature type="domain" description="FAD dependent oxidoreductase" evidence="6">
    <location>
        <begin position="14"/>
        <end position="414"/>
    </location>
</feature>
<dbReference type="PANTHER" id="PTHR10961:SF46">
    <property type="entry name" value="PEROXISOMAL SARCOSINE OXIDASE"/>
    <property type="match status" value="1"/>
</dbReference>
<evidence type="ECO:0000313" key="8">
    <source>
        <dbReference type="Proteomes" id="UP000612746"/>
    </source>
</evidence>
<evidence type="ECO:0000256" key="1">
    <source>
        <dbReference type="ARBA" id="ARBA00001974"/>
    </source>
</evidence>
<evidence type="ECO:0000256" key="4">
    <source>
        <dbReference type="ARBA" id="ARBA00022827"/>
    </source>
</evidence>
<dbReference type="OrthoDB" id="2219495at2759"/>
<evidence type="ECO:0000259" key="6">
    <source>
        <dbReference type="Pfam" id="PF01266"/>
    </source>
</evidence>
<dbReference type="EMBL" id="JAEPRA010000010">
    <property type="protein sequence ID" value="KAG2179380.1"/>
    <property type="molecule type" value="Genomic_DNA"/>
</dbReference>
<comment type="cofactor">
    <cofactor evidence="1">
        <name>FAD</name>
        <dbReference type="ChEBI" id="CHEBI:57692"/>
    </cofactor>
</comment>
<dbReference type="AlphaFoldDB" id="A0A8H7PT28"/>
<name>A0A8H7PT28_9FUNG</name>
<dbReference type="InterPro" id="IPR036188">
    <property type="entry name" value="FAD/NAD-bd_sf"/>
</dbReference>
<evidence type="ECO:0000313" key="7">
    <source>
        <dbReference type="EMBL" id="KAG2179380.1"/>
    </source>
</evidence>
<dbReference type="Gene3D" id="3.30.9.10">
    <property type="entry name" value="D-Amino Acid Oxidase, subunit A, domain 2"/>
    <property type="match status" value="1"/>
</dbReference>
<organism evidence="7 8">
    <name type="scientific">Umbelopsis vinacea</name>
    <dbReference type="NCBI Taxonomy" id="44442"/>
    <lineage>
        <taxon>Eukaryota</taxon>
        <taxon>Fungi</taxon>
        <taxon>Fungi incertae sedis</taxon>
        <taxon>Mucoromycota</taxon>
        <taxon>Mucoromycotina</taxon>
        <taxon>Umbelopsidomycetes</taxon>
        <taxon>Umbelopsidales</taxon>
        <taxon>Umbelopsidaceae</taxon>
        <taxon>Umbelopsis</taxon>
    </lineage>
</organism>
<reference evidence="7" key="1">
    <citation type="submission" date="2020-12" db="EMBL/GenBank/DDBJ databases">
        <title>Metabolic potential, ecology and presence of endohyphal bacteria is reflected in genomic diversity of Mucoromycotina.</title>
        <authorList>
            <person name="Muszewska A."/>
            <person name="Okrasinska A."/>
            <person name="Steczkiewicz K."/>
            <person name="Drgas O."/>
            <person name="Orlowska M."/>
            <person name="Perlinska-Lenart U."/>
            <person name="Aleksandrzak-Piekarczyk T."/>
            <person name="Szatraj K."/>
            <person name="Zielenkiewicz U."/>
            <person name="Pilsyk S."/>
            <person name="Malc E."/>
            <person name="Mieczkowski P."/>
            <person name="Kruszewska J.S."/>
            <person name="Biernat P."/>
            <person name="Pawlowska J."/>
        </authorList>
    </citation>
    <scope>NUCLEOTIDE SEQUENCE</scope>
    <source>
        <strain evidence="7">WA0000051536</strain>
    </source>
</reference>
<dbReference type="Proteomes" id="UP000612746">
    <property type="component" value="Unassembled WGS sequence"/>
</dbReference>
<evidence type="ECO:0000256" key="2">
    <source>
        <dbReference type="ARBA" id="ARBA00010989"/>
    </source>
</evidence>
<sequence length="473" mass="52635">MSPAPYQPPKNGAKIIIVGGGSFGLSTAHALSLKAKGYDIHVYDREKIPASDAASTGKRTANERYINKIVRMDYGDDLIYQQLACEALPIWRQWNEEVKAEGKPLVYNETGLLLFSRNGKFPDYERLSMQNIRAAGYGHAIEELPTPESIVKRFPQFADAVANGFDIAYLNKYAGWCYSTGAVVHLYEKCLRNGVQFHQNGPHSTLKELIVENGGQVKGIRTVDGQDHLADLVILATGAWTAKLIDMEGTLTATGHAVVHFKPDTETCENYFTKDFPVWSGDISHLGKAHQIPWQRYYGFPANHEGKVKAACHAAGYLNMCEDGKVSVPRTKVGNPDDTLPHNSLVEYREFLGKFLPKLNELDISDSRVCWYSDSFDGDFIISPHPKYQNLIVATGDSGHGMKFIPIIGYKIAQVVEAVDNEYTRAWAWRSAGKGRLDSMRLLTKTDRHELGKGVARFAKPEELKANAIKAKL</sequence>
<dbReference type="GO" id="GO:0008115">
    <property type="term" value="F:sarcosine oxidase activity"/>
    <property type="evidence" value="ECO:0007669"/>
    <property type="project" value="TreeGrafter"/>
</dbReference>
<accession>A0A8H7PT28</accession>
<dbReference type="InterPro" id="IPR006076">
    <property type="entry name" value="FAD-dep_OxRdtase"/>
</dbReference>
<dbReference type="PANTHER" id="PTHR10961">
    <property type="entry name" value="PEROXISOMAL SARCOSINE OXIDASE"/>
    <property type="match status" value="1"/>
</dbReference>
<dbReference type="InterPro" id="IPR045170">
    <property type="entry name" value="MTOX"/>
</dbReference>
<evidence type="ECO:0000256" key="3">
    <source>
        <dbReference type="ARBA" id="ARBA00022630"/>
    </source>
</evidence>
<protein>
    <recommendedName>
        <fullName evidence="6">FAD dependent oxidoreductase domain-containing protein</fullName>
    </recommendedName>
</protein>
<proteinExistence type="inferred from homology"/>
<comment type="caution">
    <text evidence="7">The sequence shown here is derived from an EMBL/GenBank/DDBJ whole genome shotgun (WGS) entry which is preliminary data.</text>
</comment>
<dbReference type="GO" id="GO:0050660">
    <property type="term" value="F:flavin adenine dinucleotide binding"/>
    <property type="evidence" value="ECO:0007669"/>
    <property type="project" value="InterPro"/>
</dbReference>
<dbReference type="SUPFAM" id="SSF51905">
    <property type="entry name" value="FAD/NAD(P)-binding domain"/>
    <property type="match status" value="1"/>
</dbReference>
<keyword evidence="5" id="KW-0560">Oxidoreductase</keyword>
<dbReference type="Pfam" id="PF01266">
    <property type="entry name" value="DAO"/>
    <property type="match status" value="1"/>
</dbReference>
<keyword evidence="8" id="KW-1185">Reference proteome</keyword>
<evidence type="ECO:0000256" key="5">
    <source>
        <dbReference type="ARBA" id="ARBA00023002"/>
    </source>
</evidence>
<keyword evidence="4" id="KW-0274">FAD</keyword>
<dbReference type="Gene3D" id="3.50.50.60">
    <property type="entry name" value="FAD/NAD(P)-binding domain"/>
    <property type="match status" value="1"/>
</dbReference>